<evidence type="ECO:0000256" key="2">
    <source>
        <dbReference type="ARBA" id="ARBA00022617"/>
    </source>
</evidence>
<evidence type="ECO:0000313" key="10">
    <source>
        <dbReference type="Proteomes" id="UP000247727"/>
    </source>
</evidence>
<proteinExistence type="predicted"/>
<dbReference type="PIRSF" id="PIRSF000027">
    <property type="entry name" value="Cytc_c_prime"/>
    <property type="match status" value="1"/>
</dbReference>
<dbReference type="GO" id="GO:0042597">
    <property type="term" value="C:periplasmic space"/>
    <property type="evidence" value="ECO:0007669"/>
    <property type="project" value="InterPro"/>
</dbReference>
<sequence>MRKILLALPVAALALGTVAYASDAKDVLDAREAYFKSLGKSMKAMMGVAKSFDAEAAKAEAATLEKILATDAGPLFAPGTSSTDFPGETEAKASIWANMDDFGAKGKAMHEAGAEVITAANAGDAAAFGAALQKMGGTCKACHDDYREEDE</sequence>
<evidence type="ECO:0000256" key="8">
    <source>
        <dbReference type="SAM" id="SignalP"/>
    </source>
</evidence>
<dbReference type="Pfam" id="PF01322">
    <property type="entry name" value="Cytochrom_C_2"/>
    <property type="match status" value="1"/>
</dbReference>
<feature type="binding site" description="covalent" evidence="7">
    <location>
        <position position="139"/>
    </location>
    <ligand>
        <name>heme c</name>
        <dbReference type="ChEBI" id="CHEBI:61717"/>
    </ligand>
</feature>
<dbReference type="InterPro" id="IPR010980">
    <property type="entry name" value="Cyt_c/b562"/>
</dbReference>
<evidence type="ECO:0000256" key="3">
    <source>
        <dbReference type="ARBA" id="ARBA00022723"/>
    </source>
</evidence>
<evidence type="ECO:0000256" key="5">
    <source>
        <dbReference type="ARBA" id="ARBA00023004"/>
    </source>
</evidence>
<gene>
    <name evidence="9" type="ORF">C8J30_107118</name>
</gene>
<comment type="PTM">
    <text evidence="7">Binds 1 heme group per subunit.</text>
</comment>
<comment type="caution">
    <text evidence="9">The sequence shown here is derived from an EMBL/GenBank/DDBJ whole genome shotgun (WGS) entry which is preliminary data.</text>
</comment>
<keyword evidence="1" id="KW-0813">Transport</keyword>
<feature type="binding site" description="covalent" evidence="7">
    <location>
        <position position="142"/>
    </location>
    <ligand>
        <name>heme c</name>
        <dbReference type="ChEBI" id="CHEBI:61717"/>
    </ligand>
</feature>
<evidence type="ECO:0000256" key="7">
    <source>
        <dbReference type="PIRSR" id="PIRSR000027-2"/>
    </source>
</evidence>
<keyword evidence="2 7" id="KW-0349">Heme</keyword>
<accession>A0A318TXN1</accession>
<dbReference type="PRINTS" id="PR00608">
    <property type="entry name" value="CYTCHROMECII"/>
</dbReference>
<dbReference type="InterPro" id="IPR012127">
    <property type="entry name" value="Cyt_c_prime"/>
</dbReference>
<dbReference type="InterPro" id="IPR002321">
    <property type="entry name" value="Cyt_c_II"/>
</dbReference>
<evidence type="ECO:0000256" key="1">
    <source>
        <dbReference type="ARBA" id="ARBA00022448"/>
    </source>
</evidence>
<dbReference type="GO" id="GO:0005506">
    <property type="term" value="F:iron ion binding"/>
    <property type="evidence" value="ECO:0007669"/>
    <property type="project" value="InterPro"/>
</dbReference>
<keyword evidence="4" id="KW-0249">Electron transport</keyword>
<dbReference type="InterPro" id="IPR015984">
    <property type="entry name" value="Cyt_c_prime_subgr"/>
</dbReference>
<reference evidence="9 10" key="1">
    <citation type="submission" date="2018-06" db="EMBL/GenBank/DDBJ databases">
        <title>Genomic Encyclopedia of Type Strains, Phase III (KMG-III): the genomes of soil and plant-associated and newly described type strains.</title>
        <authorList>
            <person name="Whitman W."/>
        </authorList>
    </citation>
    <scope>NUCLEOTIDE SEQUENCE [LARGE SCALE GENOMIC DNA]</scope>
    <source>
        <strain evidence="9 10">JA737</strain>
    </source>
</reference>
<protein>
    <submittedName>
        <fullName evidence="9">Cytochrome c556</fullName>
    </submittedName>
</protein>
<keyword evidence="10" id="KW-1185">Reference proteome</keyword>
<dbReference type="SUPFAM" id="SSF47175">
    <property type="entry name" value="Cytochromes"/>
    <property type="match status" value="1"/>
</dbReference>
<feature type="signal peptide" evidence="8">
    <location>
        <begin position="1"/>
        <end position="21"/>
    </location>
</feature>
<keyword evidence="8" id="KW-0732">Signal</keyword>
<evidence type="ECO:0000313" key="9">
    <source>
        <dbReference type="EMBL" id="PYF09746.1"/>
    </source>
</evidence>
<evidence type="ECO:0000256" key="6">
    <source>
        <dbReference type="PIRSR" id="PIRSR000027-1"/>
    </source>
</evidence>
<feature type="binding site" description="axial binding residue" evidence="6">
    <location>
        <position position="143"/>
    </location>
    <ligand>
        <name>heme c</name>
        <dbReference type="ChEBI" id="CHEBI:61717"/>
    </ligand>
    <ligandPart>
        <name>Fe</name>
        <dbReference type="ChEBI" id="CHEBI:18248"/>
    </ligandPart>
</feature>
<dbReference type="Gene3D" id="1.20.120.10">
    <property type="entry name" value="Cytochrome c/b562"/>
    <property type="match status" value="1"/>
</dbReference>
<name>A0A318TXN1_9RHOB</name>
<keyword evidence="5 6" id="KW-0408">Iron</keyword>
<evidence type="ECO:0000256" key="4">
    <source>
        <dbReference type="ARBA" id="ARBA00022982"/>
    </source>
</evidence>
<organism evidence="9 10">
    <name type="scientific">Rhodobacter viridis</name>
    <dbReference type="NCBI Taxonomy" id="1054202"/>
    <lineage>
        <taxon>Bacteria</taxon>
        <taxon>Pseudomonadati</taxon>
        <taxon>Pseudomonadota</taxon>
        <taxon>Alphaproteobacteria</taxon>
        <taxon>Rhodobacterales</taxon>
        <taxon>Rhodobacter group</taxon>
        <taxon>Rhodobacter</taxon>
    </lineage>
</organism>
<dbReference type="PROSITE" id="PS51009">
    <property type="entry name" value="CYTCII"/>
    <property type="match status" value="1"/>
</dbReference>
<dbReference type="AlphaFoldDB" id="A0A318TXN1"/>
<dbReference type="GO" id="GO:0009055">
    <property type="term" value="F:electron transfer activity"/>
    <property type="evidence" value="ECO:0007669"/>
    <property type="project" value="InterPro"/>
</dbReference>
<keyword evidence="3 6" id="KW-0479">Metal-binding</keyword>
<dbReference type="GO" id="GO:0020037">
    <property type="term" value="F:heme binding"/>
    <property type="evidence" value="ECO:0007669"/>
    <property type="project" value="InterPro"/>
</dbReference>
<dbReference type="RefSeq" id="WP_110805857.1">
    <property type="nucleotide sequence ID" value="NZ_QJTK01000007.1"/>
</dbReference>
<feature type="chain" id="PRO_5016308296" evidence="8">
    <location>
        <begin position="22"/>
        <end position="151"/>
    </location>
</feature>
<dbReference type="GO" id="GO:0022900">
    <property type="term" value="P:electron transport chain"/>
    <property type="evidence" value="ECO:0007669"/>
    <property type="project" value="InterPro"/>
</dbReference>
<dbReference type="Proteomes" id="UP000247727">
    <property type="component" value="Unassembled WGS sequence"/>
</dbReference>
<dbReference type="OrthoDB" id="7596534at2"/>
<dbReference type="EMBL" id="QJTK01000007">
    <property type="protein sequence ID" value="PYF09746.1"/>
    <property type="molecule type" value="Genomic_DNA"/>
</dbReference>